<organism evidence="2 3">
    <name type="scientific">Candidatus Liptonbacteria bacterium GWB1_49_6</name>
    <dbReference type="NCBI Taxonomy" id="1798644"/>
    <lineage>
        <taxon>Bacteria</taxon>
        <taxon>Candidatus Liptoniibacteriota</taxon>
    </lineage>
</organism>
<dbReference type="CDD" id="cd04179">
    <property type="entry name" value="DPM_DPG-synthase_like"/>
    <property type="match status" value="1"/>
</dbReference>
<dbReference type="InterPro" id="IPR050256">
    <property type="entry name" value="Glycosyltransferase_2"/>
</dbReference>
<reference evidence="2 3" key="1">
    <citation type="journal article" date="2016" name="Nat. Commun.">
        <title>Thousands of microbial genomes shed light on interconnected biogeochemical processes in an aquifer system.</title>
        <authorList>
            <person name="Anantharaman K."/>
            <person name="Brown C.T."/>
            <person name="Hug L.A."/>
            <person name="Sharon I."/>
            <person name="Castelle C.J."/>
            <person name="Probst A.J."/>
            <person name="Thomas B.C."/>
            <person name="Singh A."/>
            <person name="Wilkins M.J."/>
            <person name="Karaoz U."/>
            <person name="Brodie E.L."/>
            <person name="Williams K.H."/>
            <person name="Hubbard S.S."/>
            <person name="Banfield J.F."/>
        </authorList>
    </citation>
    <scope>NUCLEOTIDE SEQUENCE [LARGE SCALE GENOMIC DNA]</scope>
</reference>
<dbReference type="STRING" id="1798644.A2122_03130"/>
<dbReference type="InterPro" id="IPR029044">
    <property type="entry name" value="Nucleotide-diphossugar_trans"/>
</dbReference>
<dbReference type="SUPFAM" id="SSF53448">
    <property type="entry name" value="Nucleotide-diphospho-sugar transferases"/>
    <property type="match status" value="1"/>
</dbReference>
<dbReference type="InterPro" id="IPR001173">
    <property type="entry name" value="Glyco_trans_2-like"/>
</dbReference>
<feature type="non-terminal residue" evidence="2">
    <location>
        <position position="1"/>
    </location>
</feature>
<dbReference type="Gene3D" id="3.90.550.10">
    <property type="entry name" value="Spore Coat Polysaccharide Biosynthesis Protein SpsA, Chain A"/>
    <property type="match status" value="1"/>
</dbReference>
<gene>
    <name evidence="2" type="ORF">A2122_03130</name>
</gene>
<evidence type="ECO:0000313" key="2">
    <source>
        <dbReference type="EMBL" id="OGY96861.1"/>
    </source>
</evidence>
<sequence length="230" mass="25978">ALLVSFRKAFENHNACDWTELIIVDNNSKDDTARVLEGELHKSDYAFARTVFEPSPGYGAAIKTGLRAARGEFLAWTHADLQTDPADVFRAFREAEKNVSDGFIIKGKRVGRPFSQALFSSGMAVIASVILRKPLWEINAQPKLFRRRLLETVLNGPDDFSLDVYLLYRAKQSGYPINSIDVVFEKRLHGTSKWAFSFSSKVKTTIRTVRYLWALRKTLAVSQLDSTLSK</sequence>
<dbReference type="AlphaFoldDB" id="A0A1G2C6T9"/>
<proteinExistence type="predicted"/>
<evidence type="ECO:0000313" key="3">
    <source>
        <dbReference type="Proteomes" id="UP000176648"/>
    </source>
</evidence>
<dbReference type="Proteomes" id="UP000176648">
    <property type="component" value="Unassembled WGS sequence"/>
</dbReference>
<accession>A0A1G2C6T9</accession>
<protein>
    <recommendedName>
        <fullName evidence="1">Glycosyltransferase 2-like domain-containing protein</fullName>
    </recommendedName>
</protein>
<dbReference type="PANTHER" id="PTHR48090">
    <property type="entry name" value="UNDECAPRENYL-PHOSPHATE 4-DEOXY-4-FORMAMIDO-L-ARABINOSE TRANSFERASE-RELATED"/>
    <property type="match status" value="1"/>
</dbReference>
<dbReference type="EMBL" id="MHKU01000019">
    <property type="protein sequence ID" value="OGY96861.1"/>
    <property type="molecule type" value="Genomic_DNA"/>
</dbReference>
<feature type="domain" description="Glycosyltransferase 2-like" evidence="1">
    <location>
        <begin position="19"/>
        <end position="116"/>
    </location>
</feature>
<evidence type="ECO:0000259" key="1">
    <source>
        <dbReference type="Pfam" id="PF00535"/>
    </source>
</evidence>
<dbReference type="Pfam" id="PF00535">
    <property type="entry name" value="Glycos_transf_2"/>
    <property type="match status" value="1"/>
</dbReference>
<comment type="caution">
    <text evidence="2">The sequence shown here is derived from an EMBL/GenBank/DDBJ whole genome shotgun (WGS) entry which is preliminary data.</text>
</comment>
<name>A0A1G2C6T9_9BACT</name>